<name>A0A9X0LFQ7_9ACTN</name>
<organism evidence="1 2">
    <name type="scientific">Micromonospora maris</name>
    <dbReference type="NCBI Taxonomy" id="1003110"/>
    <lineage>
        <taxon>Bacteria</taxon>
        <taxon>Bacillati</taxon>
        <taxon>Actinomycetota</taxon>
        <taxon>Actinomycetes</taxon>
        <taxon>Micromonosporales</taxon>
        <taxon>Micromonosporaceae</taxon>
        <taxon>Micromonospora</taxon>
    </lineage>
</organism>
<accession>A0A9X0LFQ7</accession>
<proteinExistence type="predicted"/>
<dbReference type="RefSeq" id="WP_013731819.1">
    <property type="nucleotide sequence ID" value="NZ_LMWI01000001.1"/>
</dbReference>
<gene>
    <name evidence="1" type="ORF">ADL17_05570</name>
</gene>
<dbReference type="Proteomes" id="UP000053246">
    <property type="component" value="Unassembled WGS sequence"/>
</dbReference>
<evidence type="ECO:0008006" key="3">
    <source>
        <dbReference type="Google" id="ProtNLM"/>
    </source>
</evidence>
<dbReference type="EMBL" id="LMWI01000001">
    <property type="protein sequence ID" value="KUJ48513.1"/>
    <property type="molecule type" value="Genomic_DNA"/>
</dbReference>
<comment type="caution">
    <text evidence="1">The sequence shown here is derived from an EMBL/GenBank/DDBJ whole genome shotgun (WGS) entry which is preliminary data.</text>
</comment>
<reference evidence="1 2" key="1">
    <citation type="submission" date="2015-10" db="EMBL/GenBank/DDBJ databases">
        <authorList>
            <person name="Ju K.-S."/>
            <person name="Doroghazi J.R."/>
            <person name="Metcalf W.W."/>
        </authorList>
    </citation>
    <scope>NUCLEOTIDE SEQUENCE [LARGE SCALE GENOMIC DNA]</scope>
    <source>
        <strain evidence="1 2">NRRL B-24793</strain>
    </source>
</reference>
<sequence>MAERPRIVITVSSSGEVSAETRDIFGDQCLDYVDVLEDLLAARTLHSAFTADHARTPMAVRQENRDVERA</sequence>
<dbReference type="AlphaFoldDB" id="A0A9X0LFQ7"/>
<dbReference type="Pfam" id="PF11211">
    <property type="entry name" value="DUF2997"/>
    <property type="match status" value="1"/>
</dbReference>
<dbReference type="OMA" id="FTEEYYE"/>
<evidence type="ECO:0000313" key="1">
    <source>
        <dbReference type="EMBL" id="KUJ48513.1"/>
    </source>
</evidence>
<keyword evidence="2" id="KW-1185">Reference proteome</keyword>
<protein>
    <recommendedName>
        <fullName evidence="3">DUF2997 domain-containing protein</fullName>
    </recommendedName>
</protein>
<evidence type="ECO:0000313" key="2">
    <source>
        <dbReference type="Proteomes" id="UP000053246"/>
    </source>
</evidence>
<dbReference type="InterPro" id="IPR021375">
    <property type="entry name" value="DUF2997"/>
</dbReference>